<keyword evidence="2" id="KW-1185">Reference proteome</keyword>
<dbReference type="EMBL" id="VNHW01000024">
    <property type="protein sequence ID" value="TYP81280.1"/>
    <property type="molecule type" value="Genomic_DNA"/>
</dbReference>
<reference evidence="1 2" key="1">
    <citation type="submission" date="2019-07" db="EMBL/GenBank/DDBJ databases">
        <title>Genomic Encyclopedia of Archaeal and Bacterial Type Strains, Phase II (KMG-II): from individual species to whole genera.</title>
        <authorList>
            <person name="Goeker M."/>
        </authorList>
    </citation>
    <scope>NUCLEOTIDE SEQUENCE [LARGE SCALE GENOMIC DNA]</scope>
    <source>
        <strain evidence="1 2">DSM 46842</strain>
    </source>
</reference>
<proteinExistence type="predicted"/>
<sequence length="67" mass="7667">MLWEEKRREDSVRRLDVRVVRIAKADLGGGWKGTVADLIRMLAKPHAEARRFTVVRRPEPGSELDVA</sequence>
<accession>A0A5S5CKS6</accession>
<gene>
    <name evidence="1" type="ORF">BD833_12435</name>
</gene>
<organism evidence="1 2">
    <name type="scientific">Blastococcus xanthinilyticus</name>
    <dbReference type="NCBI Taxonomy" id="1564164"/>
    <lineage>
        <taxon>Bacteria</taxon>
        <taxon>Bacillati</taxon>
        <taxon>Actinomycetota</taxon>
        <taxon>Actinomycetes</taxon>
        <taxon>Geodermatophilales</taxon>
        <taxon>Geodermatophilaceae</taxon>
        <taxon>Blastococcus</taxon>
    </lineage>
</organism>
<evidence type="ECO:0000313" key="2">
    <source>
        <dbReference type="Proteomes" id="UP000322499"/>
    </source>
</evidence>
<dbReference type="AlphaFoldDB" id="A0A5S5CKS6"/>
<protein>
    <submittedName>
        <fullName evidence="1">Uncharacterized protein</fullName>
    </submittedName>
</protein>
<evidence type="ECO:0000313" key="1">
    <source>
        <dbReference type="EMBL" id="TYP81280.1"/>
    </source>
</evidence>
<dbReference type="RefSeq" id="WP_166535268.1">
    <property type="nucleotide sequence ID" value="NZ_VNHW01000024.1"/>
</dbReference>
<comment type="caution">
    <text evidence="1">The sequence shown here is derived from an EMBL/GenBank/DDBJ whole genome shotgun (WGS) entry which is preliminary data.</text>
</comment>
<name>A0A5S5CKS6_9ACTN</name>
<dbReference type="Proteomes" id="UP000322499">
    <property type="component" value="Unassembled WGS sequence"/>
</dbReference>